<name>A0A1A8YIA4_PLAOA</name>
<evidence type="ECO:0000313" key="4">
    <source>
        <dbReference type="Proteomes" id="UP000078550"/>
    </source>
</evidence>
<dbReference type="Gene3D" id="1.10.510.10">
    <property type="entry name" value="Transferase(Phosphotransferase) domain 1"/>
    <property type="match status" value="1"/>
</dbReference>
<keyword evidence="3" id="KW-0808">Transferase</keyword>
<feature type="region of interest" description="Disordered" evidence="1">
    <location>
        <begin position="147"/>
        <end position="167"/>
    </location>
</feature>
<dbReference type="Proteomes" id="UP000078550">
    <property type="component" value="Unassembled WGS sequence"/>
</dbReference>
<feature type="region of interest" description="Disordered" evidence="1">
    <location>
        <begin position="38"/>
        <end position="61"/>
    </location>
</feature>
<accession>A0A1A8YIA4</accession>
<feature type="compositionally biased region" description="Polar residues" evidence="1">
    <location>
        <begin position="48"/>
        <end position="60"/>
    </location>
</feature>
<dbReference type="AlphaFoldDB" id="A0A1A8YIA4"/>
<evidence type="ECO:0000313" key="3">
    <source>
        <dbReference type="EMBL" id="SBT31278.1"/>
    </source>
</evidence>
<keyword evidence="3" id="KW-0418">Kinase</keyword>
<organism evidence="3 4">
    <name type="scientific">Plasmodium ovale wallikeri</name>
    <dbReference type="NCBI Taxonomy" id="864142"/>
    <lineage>
        <taxon>Eukaryota</taxon>
        <taxon>Sar</taxon>
        <taxon>Alveolata</taxon>
        <taxon>Apicomplexa</taxon>
        <taxon>Aconoidasida</taxon>
        <taxon>Haemosporida</taxon>
        <taxon>Plasmodiidae</taxon>
        <taxon>Plasmodium</taxon>
        <taxon>Plasmodium (Plasmodium)</taxon>
    </lineage>
</organism>
<feature type="domain" description="Protein kinase" evidence="2">
    <location>
        <begin position="1"/>
        <end position="167"/>
    </location>
</feature>
<dbReference type="EMBL" id="FLRE01000014">
    <property type="protein sequence ID" value="SBT31278.1"/>
    <property type="molecule type" value="Genomic_DNA"/>
</dbReference>
<dbReference type="InterPro" id="IPR000719">
    <property type="entry name" value="Prot_kinase_dom"/>
</dbReference>
<protein>
    <submittedName>
        <fullName evidence="3">Serine/threonine protein kinase</fullName>
    </submittedName>
</protein>
<keyword evidence="3" id="KW-0723">Serine/threonine-protein kinase</keyword>
<dbReference type="GO" id="GO:0004674">
    <property type="term" value="F:protein serine/threonine kinase activity"/>
    <property type="evidence" value="ECO:0007669"/>
    <property type="project" value="UniProtKB-KW"/>
</dbReference>
<proteinExistence type="predicted"/>
<dbReference type="SUPFAM" id="SSF56112">
    <property type="entry name" value="Protein kinase-like (PK-like)"/>
    <property type="match status" value="1"/>
</dbReference>
<evidence type="ECO:0000259" key="2">
    <source>
        <dbReference type="PROSITE" id="PS50011"/>
    </source>
</evidence>
<reference evidence="4" key="1">
    <citation type="submission" date="2016-05" db="EMBL/GenBank/DDBJ databases">
        <authorList>
            <person name="Naeem Raeece"/>
        </authorList>
    </citation>
    <scope>NUCLEOTIDE SEQUENCE [LARGE SCALE GENOMIC DNA]</scope>
</reference>
<sequence length="167" mass="18535">MPNGESISLVKKGEADDAKNGREAINGVITRHAVTKMSSCIPERSKSKMSGSNDSRTSANKKGLSRIRCCEDTNLLNMKRRNIVNRDGRRSLNCSCNWGKYKYGNINPSSVKINRSNHKHKDLKPSNIFICDNNIVKIGHFGLASYDGSGKKKKKKGKKDLEGTYMG</sequence>
<dbReference type="InterPro" id="IPR011009">
    <property type="entry name" value="Kinase-like_dom_sf"/>
</dbReference>
<evidence type="ECO:0000256" key="1">
    <source>
        <dbReference type="SAM" id="MobiDB-lite"/>
    </source>
</evidence>
<gene>
    <name evidence="3" type="ORF">POVWA2_003330</name>
</gene>
<dbReference type="GO" id="GO:0005524">
    <property type="term" value="F:ATP binding"/>
    <property type="evidence" value="ECO:0007669"/>
    <property type="project" value="InterPro"/>
</dbReference>
<dbReference type="PROSITE" id="PS50011">
    <property type="entry name" value="PROTEIN_KINASE_DOM"/>
    <property type="match status" value="1"/>
</dbReference>